<feature type="region of interest" description="Disordered" evidence="1">
    <location>
        <begin position="1"/>
        <end position="36"/>
    </location>
</feature>
<name>A0A915L542_ROMCU</name>
<dbReference type="AlphaFoldDB" id="A0A915L542"/>
<sequence>MTACQEPKSRLAFSRGTTSMNDNDDDEKYNGASNLIDKPLPPRLEIHSRDMEKEITAPLLHEKQEKYLLHK</sequence>
<dbReference type="WBParaSite" id="nRc.2.0.1.t44895-RA">
    <property type="protein sequence ID" value="nRc.2.0.1.t44895-RA"/>
    <property type="gene ID" value="nRc.2.0.1.g44895"/>
</dbReference>
<evidence type="ECO:0000313" key="2">
    <source>
        <dbReference type="Proteomes" id="UP000887565"/>
    </source>
</evidence>
<protein>
    <submittedName>
        <fullName evidence="3">Uncharacterized protein</fullName>
    </submittedName>
</protein>
<evidence type="ECO:0000313" key="3">
    <source>
        <dbReference type="WBParaSite" id="nRc.2.0.1.t44895-RA"/>
    </source>
</evidence>
<keyword evidence="2" id="KW-1185">Reference proteome</keyword>
<organism evidence="2 3">
    <name type="scientific">Romanomermis culicivorax</name>
    <name type="common">Nematode worm</name>
    <dbReference type="NCBI Taxonomy" id="13658"/>
    <lineage>
        <taxon>Eukaryota</taxon>
        <taxon>Metazoa</taxon>
        <taxon>Ecdysozoa</taxon>
        <taxon>Nematoda</taxon>
        <taxon>Enoplea</taxon>
        <taxon>Dorylaimia</taxon>
        <taxon>Mermithida</taxon>
        <taxon>Mermithoidea</taxon>
        <taxon>Mermithidae</taxon>
        <taxon>Romanomermis</taxon>
    </lineage>
</organism>
<accession>A0A915L542</accession>
<evidence type="ECO:0000256" key="1">
    <source>
        <dbReference type="SAM" id="MobiDB-lite"/>
    </source>
</evidence>
<proteinExistence type="predicted"/>
<reference evidence="3" key="1">
    <citation type="submission" date="2022-11" db="UniProtKB">
        <authorList>
            <consortium name="WormBaseParasite"/>
        </authorList>
    </citation>
    <scope>IDENTIFICATION</scope>
</reference>
<dbReference type="Proteomes" id="UP000887565">
    <property type="component" value="Unplaced"/>
</dbReference>